<reference evidence="2" key="1">
    <citation type="journal article" date="2023" name="Mol. Phylogenet. Evol.">
        <title>Genome-scale phylogeny and comparative genomics of the fungal order Sordariales.</title>
        <authorList>
            <person name="Hensen N."/>
            <person name="Bonometti L."/>
            <person name="Westerberg I."/>
            <person name="Brannstrom I.O."/>
            <person name="Guillou S."/>
            <person name="Cros-Aarteil S."/>
            <person name="Calhoun S."/>
            <person name="Haridas S."/>
            <person name="Kuo A."/>
            <person name="Mondo S."/>
            <person name="Pangilinan J."/>
            <person name="Riley R."/>
            <person name="LaButti K."/>
            <person name="Andreopoulos B."/>
            <person name="Lipzen A."/>
            <person name="Chen C."/>
            <person name="Yan M."/>
            <person name="Daum C."/>
            <person name="Ng V."/>
            <person name="Clum A."/>
            <person name="Steindorff A."/>
            <person name="Ohm R.A."/>
            <person name="Martin F."/>
            <person name="Silar P."/>
            <person name="Natvig D.O."/>
            <person name="Lalanne C."/>
            <person name="Gautier V."/>
            <person name="Ament-Velasquez S.L."/>
            <person name="Kruys A."/>
            <person name="Hutchinson M.I."/>
            <person name="Powell A.J."/>
            <person name="Barry K."/>
            <person name="Miller A.N."/>
            <person name="Grigoriev I.V."/>
            <person name="Debuchy R."/>
            <person name="Gladieux P."/>
            <person name="Hiltunen Thoren M."/>
            <person name="Johannesson H."/>
        </authorList>
    </citation>
    <scope>NUCLEOTIDE SEQUENCE</scope>
    <source>
        <strain evidence="2">PSN293</strain>
    </source>
</reference>
<comment type="caution">
    <text evidence="2">The sequence shown here is derived from an EMBL/GenBank/DDBJ whole genome shotgun (WGS) entry which is preliminary data.</text>
</comment>
<proteinExistence type="predicted"/>
<organism evidence="2 3">
    <name type="scientific">Rhypophila decipiens</name>
    <dbReference type="NCBI Taxonomy" id="261697"/>
    <lineage>
        <taxon>Eukaryota</taxon>
        <taxon>Fungi</taxon>
        <taxon>Dikarya</taxon>
        <taxon>Ascomycota</taxon>
        <taxon>Pezizomycotina</taxon>
        <taxon>Sordariomycetes</taxon>
        <taxon>Sordariomycetidae</taxon>
        <taxon>Sordariales</taxon>
        <taxon>Naviculisporaceae</taxon>
        <taxon>Rhypophila</taxon>
    </lineage>
</organism>
<dbReference type="EMBL" id="MU858225">
    <property type="protein sequence ID" value="KAK4208880.1"/>
    <property type="molecule type" value="Genomic_DNA"/>
</dbReference>
<sequence>MFARAALWTLALTGCLLVSGLPVVSPEPQKKTPASVPLGLHKAYTLSRIHWKGVLEEGKPEVYLIGDDFDDIEAQAKAIHPNYTIFEENQHAQPEANNNTRGLSTREVRNVDCWQRDDSGAQIHALREGIAYLKRVTSWCRGDPAGDSSDSCGRVSCSWGAGIFYCNQKREENWQPCSSIAPLADLVANQCYLEYGKYKDNSSQGEAFDTEGWSAWVYGGIEC</sequence>
<dbReference type="PANTHER" id="PTHR35605:SF1">
    <property type="entry name" value="ECP2 EFFECTOR PROTEIN DOMAIN-CONTAINING PROTEIN-RELATED"/>
    <property type="match status" value="1"/>
</dbReference>
<evidence type="ECO:0000313" key="3">
    <source>
        <dbReference type="Proteomes" id="UP001301769"/>
    </source>
</evidence>
<dbReference type="Proteomes" id="UP001301769">
    <property type="component" value="Unassembled WGS sequence"/>
</dbReference>
<keyword evidence="3" id="KW-1185">Reference proteome</keyword>
<dbReference type="PANTHER" id="PTHR35605">
    <property type="entry name" value="ECP2 EFFECTOR PROTEIN DOMAIN-CONTAINING PROTEIN-RELATED"/>
    <property type="match status" value="1"/>
</dbReference>
<name>A0AAN6Y0A7_9PEZI</name>
<evidence type="ECO:0000313" key="2">
    <source>
        <dbReference type="EMBL" id="KAK4208880.1"/>
    </source>
</evidence>
<keyword evidence="1" id="KW-0732">Signal</keyword>
<dbReference type="AlphaFoldDB" id="A0AAN6Y0A7"/>
<feature type="chain" id="PRO_5043006483" evidence="1">
    <location>
        <begin position="27"/>
        <end position="223"/>
    </location>
</feature>
<accession>A0AAN6Y0A7</accession>
<evidence type="ECO:0000256" key="1">
    <source>
        <dbReference type="SAM" id="SignalP"/>
    </source>
</evidence>
<reference evidence="2" key="2">
    <citation type="submission" date="2023-05" db="EMBL/GenBank/DDBJ databases">
        <authorList>
            <consortium name="Lawrence Berkeley National Laboratory"/>
            <person name="Steindorff A."/>
            <person name="Hensen N."/>
            <person name="Bonometti L."/>
            <person name="Westerberg I."/>
            <person name="Brannstrom I.O."/>
            <person name="Guillou S."/>
            <person name="Cros-Aarteil S."/>
            <person name="Calhoun S."/>
            <person name="Haridas S."/>
            <person name="Kuo A."/>
            <person name="Mondo S."/>
            <person name="Pangilinan J."/>
            <person name="Riley R."/>
            <person name="Labutti K."/>
            <person name="Andreopoulos B."/>
            <person name="Lipzen A."/>
            <person name="Chen C."/>
            <person name="Yanf M."/>
            <person name="Daum C."/>
            <person name="Ng V."/>
            <person name="Clum A."/>
            <person name="Ohm R."/>
            <person name="Martin F."/>
            <person name="Silar P."/>
            <person name="Natvig D."/>
            <person name="Lalanne C."/>
            <person name="Gautier V."/>
            <person name="Ament-Velasquez S.L."/>
            <person name="Kruys A."/>
            <person name="Hutchinson M.I."/>
            <person name="Powell A.J."/>
            <person name="Barry K."/>
            <person name="Miller A.N."/>
            <person name="Grigoriev I.V."/>
            <person name="Debuchy R."/>
            <person name="Gladieux P."/>
            <person name="Thoren M.H."/>
            <person name="Johannesson H."/>
        </authorList>
    </citation>
    <scope>NUCLEOTIDE SEQUENCE</scope>
    <source>
        <strain evidence="2">PSN293</strain>
    </source>
</reference>
<feature type="signal peptide" evidence="1">
    <location>
        <begin position="1"/>
        <end position="26"/>
    </location>
</feature>
<dbReference type="PROSITE" id="PS51257">
    <property type="entry name" value="PROKAR_LIPOPROTEIN"/>
    <property type="match status" value="1"/>
</dbReference>
<gene>
    <name evidence="2" type="ORF">QBC37DRAFT_451765</name>
</gene>
<protein>
    <submittedName>
        <fullName evidence="2">Uncharacterized protein</fullName>
    </submittedName>
</protein>